<keyword evidence="2" id="KW-0378">Hydrolase</keyword>
<protein>
    <submittedName>
        <fullName evidence="3">Phosphoglycolate phosphatase</fullName>
    </submittedName>
</protein>
<dbReference type="EMBL" id="CSTE01000002">
    <property type="protein sequence ID" value="CQR50948.1"/>
    <property type="molecule type" value="Genomic_DNA"/>
</dbReference>
<dbReference type="GO" id="GO:0016787">
    <property type="term" value="F:hydrolase activity"/>
    <property type="evidence" value="ECO:0007669"/>
    <property type="project" value="UniProtKB-KW"/>
</dbReference>
<gene>
    <name evidence="3" type="primary">gph_3</name>
    <name evidence="3" type="ORF">BN996_02433</name>
</gene>
<dbReference type="SUPFAM" id="SSF56784">
    <property type="entry name" value="HAD-like"/>
    <property type="match status" value="1"/>
</dbReference>
<sequence length="247" mass="26290">MAPRSVADGQRETRRDRDGRTPRFAIFKYSFANEILVAVTFDLFGTLVDAEYPSDPGAAVADALREYGVAVPDDWDDAYREVHIDAPEGAEVPLPAHVAAALRSRGVDSPDNAARRAVITAFDPEVTTRPGAVDAVAAAREAGAVGLLSNCSVPELVARTLIRSDLDRRGFDDITTSVACGWRKPHRQAFEAAARGLGVDAAELVHVGDDPDADGGIEAVGGRFVNLRETTLESVAARLRAGEDPCP</sequence>
<dbReference type="NCBIfam" id="TIGR01549">
    <property type="entry name" value="HAD-SF-IA-v1"/>
    <property type="match status" value="1"/>
</dbReference>
<dbReference type="InterPro" id="IPR023214">
    <property type="entry name" value="HAD_sf"/>
</dbReference>
<dbReference type="Gene3D" id="3.40.50.1000">
    <property type="entry name" value="HAD superfamily/HAD-like"/>
    <property type="match status" value="1"/>
</dbReference>
<dbReference type="Pfam" id="PF00702">
    <property type="entry name" value="Hydrolase"/>
    <property type="match status" value="1"/>
</dbReference>
<dbReference type="PANTHER" id="PTHR43316">
    <property type="entry name" value="HYDROLASE, HALOACID DELAHOGENASE-RELATED"/>
    <property type="match status" value="1"/>
</dbReference>
<dbReference type="Proteomes" id="UP000198902">
    <property type="component" value="Unassembled WGS sequence"/>
</dbReference>
<comment type="similarity">
    <text evidence="1">Belongs to the HAD-like hydrolase superfamily.</text>
</comment>
<evidence type="ECO:0000256" key="2">
    <source>
        <dbReference type="ARBA" id="ARBA00022801"/>
    </source>
</evidence>
<organism evidence="3 4">
    <name type="scientific">Haloferax massiliensis</name>
    <dbReference type="NCBI Taxonomy" id="1476858"/>
    <lineage>
        <taxon>Archaea</taxon>
        <taxon>Methanobacteriati</taxon>
        <taxon>Methanobacteriota</taxon>
        <taxon>Stenosarchaea group</taxon>
        <taxon>Halobacteria</taxon>
        <taxon>Halobacteriales</taxon>
        <taxon>Haloferacaceae</taxon>
        <taxon>Haloferax</taxon>
    </lineage>
</organism>
<keyword evidence="4" id="KW-1185">Reference proteome</keyword>
<proteinExistence type="inferred from homology"/>
<dbReference type="AlphaFoldDB" id="A0A0D6JTK5"/>
<accession>A0A0D6JTK5</accession>
<dbReference type="InterPro" id="IPR051540">
    <property type="entry name" value="S-2-haloacid_dehalogenase"/>
</dbReference>
<evidence type="ECO:0000256" key="1">
    <source>
        <dbReference type="ARBA" id="ARBA00007958"/>
    </source>
</evidence>
<name>A0A0D6JTK5_9EURY</name>
<evidence type="ECO:0000313" key="3">
    <source>
        <dbReference type="EMBL" id="CQR50948.1"/>
    </source>
</evidence>
<dbReference type="InterPro" id="IPR006439">
    <property type="entry name" value="HAD-SF_hydro_IA"/>
</dbReference>
<dbReference type="InterPro" id="IPR036412">
    <property type="entry name" value="HAD-like_sf"/>
</dbReference>
<evidence type="ECO:0000313" key="4">
    <source>
        <dbReference type="Proteomes" id="UP000198902"/>
    </source>
</evidence>
<reference evidence="4" key="1">
    <citation type="submission" date="2015-03" db="EMBL/GenBank/DDBJ databases">
        <authorList>
            <person name="Urmite Genomes"/>
        </authorList>
    </citation>
    <scope>NUCLEOTIDE SEQUENCE [LARGE SCALE GENOMIC DNA]</scope>
    <source>
        <strain evidence="4">Arc-Hr</strain>
    </source>
</reference>